<accession>A0A1G7M9F0</accession>
<dbReference type="Pfam" id="PF10706">
    <property type="entry name" value="Aminoglyc_resit"/>
    <property type="match status" value="1"/>
</dbReference>
<organism evidence="1 2">
    <name type="scientific">Halorientalis regularis</name>
    <dbReference type="NCBI Taxonomy" id="660518"/>
    <lineage>
        <taxon>Archaea</taxon>
        <taxon>Methanobacteriati</taxon>
        <taxon>Methanobacteriota</taxon>
        <taxon>Stenosarchaea group</taxon>
        <taxon>Halobacteria</taxon>
        <taxon>Halobacteriales</taxon>
        <taxon>Haloarculaceae</taxon>
        <taxon>Halorientalis</taxon>
    </lineage>
</organism>
<dbReference type="EMBL" id="FNBK01000007">
    <property type="protein sequence ID" value="SDF58246.1"/>
    <property type="molecule type" value="Genomic_DNA"/>
</dbReference>
<dbReference type="STRING" id="660518.SAMN05216218_107180"/>
<dbReference type="InterPro" id="IPR019646">
    <property type="entry name" value="Aminoglyc_AdlTrfase"/>
</dbReference>
<dbReference type="OrthoDB" id="42009at2157"/>
<dbReference type="InterPro" id="IPR043519">
    <property type="entry name" value="NT_sf"/>
</dbReference>
<evidence type="ECO:0000313" key="1">
    <source>
        <dbReference type="EMBL" id="SDF58246.1"/>
    </source>
</evidence>
<dbReference type="SUPFAM" id="SSF81301">
    <property type="entry name" value="Nucleotidyltransferase"/>
    <property type="match status" value="1"/>
</dbReference>
<proteinExistence type="predicted"/>
<dbReference type="Proteomes" id="UP000199076">
    <property type="component" value="Unassembled WGS sequence"/>
</dbReference>
<reference evidence="2" key="1">
    <citation type="submission" date="2016-10" db="EMBL/GenBank/DDBJ databases">
        <authorList>
            <person name="Varghese N."/>
            <person name="Submissions S."/>
        </authorList>
    </citation>
    <scope>NUCLEOTIDE SEQUENCE [LARGE SCALE GENOMIC DNA]</scope>
    <source>
        <strain evidence="2">IBRC-M 10760</strain>
    </source>
</reference>
<gene>
    <name evidence="1" type="ORF">SAMN05216218_107180</name>
</gene>
<dbReference type="AlphaFoldDB" id="A0A1G7M9F0"/>
<dbReference type="Gene3D" id="3.30.460.40">
    <property type="match status" value="1"/>
</dbReference>
<protein>
    <recommendedName>
        <fullName evidence="3">Nucleotidyl transferase AbiEii toxin, Type IV TA system</fullName>
    </recommendedName>
</protein>
<evidence type="ECO:0008006" key="3">
    <source>
        <dbReference type="Google" id="ProtNLM"/>
    </source>
</evidence>
<dbReference type="RefSeq" id="WP_092691851.1">
    <property type="nucleotide sequence ID" value="NZ_FNBK01000007.1"/>
</dbReference>
<sequence>MEFTDDGIHIDKEPNALDELILDVADVLDSVGVDYAVVSGYVVVLLGRARATEDIDVLVERFDEGTADEIAQQLWDAGYWGSTMPLEEMHATLADGLPIRIARDGHRVPNVELKFPSDEFDRASLENTVQIRFDGNELTAGSVELQIAYKLSMGAQKDAEDALYLYEVTEGTLNTDTLEGYVDRLGVRDEYEQLKGS</sequence>
<keyword evidence="2" id="KW-1185">Reference proteome</keyword>
<evidence type="ECO:0000313" key="2">
    <source>
        <dbReference type="Proteomes" id="UP000199076"/>
    </source>
</evidence>
<name>A0A1G7M9F0_9EURY</name>